<dbReference type="InterPro" id="IPR005624">
    <property type="entry name" value="PduO/GlcC-like"/>
</dbReference>
<evidence type="ECO:0008006" key="3">
    <source>
        <dbReference type="Google" id="ProtNLM"/>
    </source>
</evidence>
<dbReference type="PANTHER" id="PTHR34309">
    <property type="entry name" value="SLR1406 PROTEIN"/>
    <property type="match status" value="1"/>
</dbReference>
<gene>
    <name evidence="1" type="ORF">LMG29739_05828</name>
</gene>
<accession>A0A6J5EX34</accession>
<reference evidence="1 2" key="1">
    <citation type="submission" date="2020-04" db="EMBL/GenBank/DDBJ databases">
        <authorList>
            <person name="De Canck E."/>
        </authorList>
    </citation>
    <scope>NUCLEOTIDE SEQUENCE [LARGE SCALE GENOMIC DNA]</scope>
    <source>
        <strain evidence="1 2">LMG 29739</strain>
    </source>
</reference>
<dbReference type="InterPro" id="IPR038084">
    <property type="entry name" value="PduO/GlcC-like_sf"/>
</dbReference>
<dbReference type="InterPro" id="IPR052517">
    <property type="entry name" value="GlcG_carb_metab_protein"/>
</dbReference>
<organism evidence="1 2">
    <name type="scientific">Paraburkholderia solisilvae</name>
    <dbReference type="NCBI Taxonomy" id="624376"/>
    <lineage>
        <taxon>Bacteria</taxon>
        <taxon>Pseudomonadati</taxon>
        <taxon>Pseudomonadota</taxon>
        <taxon>Betaproteobacteria</taxon>
        <taxon>Burkholderiales</taxon>
        <taxon>Burkholderiaceae</taxon>
        <taxon>Paraburkholderia</taxon>
    </lineage>
</organism>
<name>A0A6J5EX34_9BURK</name>
<dbReference type="Pfam" id="PF03928">
    <property type="entry name" value="HbpS-like"/>
    <property type="match status" value="1"/>
</dbReference>
<dbReference type="RefSeq" id="WP_175114955.1">
    <property type="nucleotide sequence ID" value="NZ_CADIKF010000072.1"/>
</dbReference>
<protein>
    <recommendedName>
        <fullName evidence="3">GlcG protein</fullName>
    </recommendedName>
</protein>
<dbReference type="Gene3D" id="3.30.450.150">
    <property type="entry name" value="Haem-degrading domain"/>
    <property type="match status" value="1"/>
</dbReference>
<sequence>MRSKLVLTDDDVKKMAAAAEAHATANQWKVTITIFDDGGHLLYLHRMDGVAASTVEMAIGKGRTALLGRRETKVYEDIIKQGRTAFLSAPLVAMVEGGVPIIVNGDVVGSIGVSGVKSDQDASIARAGIAALDEAGAGAR</sequence>
<evidence type="ECO:0000313" key="2">
    <source>
        <dbReference type="Proteomes" id="UP000494329"/>
    </source>
</evidence>
<dbReference type="PANTHER" id="PTHR34309:SF1">
    <property type="entry name" value="PROTEIN GLCG"/>
    <property type="match status" value="1"/>
</dbReference>
<dbReference type="EMBL" id="CADIKF010000072">
    <property type="protein sequence ID" value="CAB3770604.1"/>
    <property type="molecule type" value="Genomic_DNA"/>
</dbReference>
<dbReference type="Proteomes" id="UP000494329">
    <property type="component" value="Unassembled WGS sequence"/>
</dbReference>
<evidence type="ECO:0000313" key="1">
    <source>
        <dbReference type="EMBL" id="CAB3770604.1"/>
    </source>
</evidence>
<dbReference type="SUPFAM" id="SSF143744">
    <property type="entry name" value="GlcG-like"/>
    <property type="match status" value="1"/>
</dbReference>
<proteinExistence type="predicted"/>
<dbReference type="AlphaFoldDB" id="A0A6J5EX34"/>
<keyword evidence="2" id="KW-1185">Reference proteome</keyword>